<protein>
    <submittedName>
        <fullName evidence="8">MFS transporter</fullName>
    </submittedName>
</protein>
<dbReference type="Proteomes" id="UP000783863">
    <property type="component" value="Unassembled WGS sequence"/>
</dbReference>
<evidence type="ECO:0000256" key="4">
    <source>
        <dbReference type="ARBA" id="ARBA00022692"/>
    </source>
</evidence>
<reference evidence="8" key="1">
    <citation type="submission" date="2021-06" db="EMBL/GenBank/DDBJ databases">
        <title>Halomicroarcula sp. F24A a new haloarchaeum isolated from saline soil.</title>
        <authorList>
            <person name="Duran-Viseras A."/>
            <person name="Sanchez-Porro C."/>
            <person name="Ventosa A."/>
        </authorList>
    </citation>
    <scope>NUCLEOTIDE SEQUENCE</scope>
    <source>
        <strain evidence="8">F24A</strain>
    </source>
</reference>
<keyword evidence="3" id="KW-1003">Cell membrane</keyword>
<keyword evidence="4 7" id="KW-0812">Transmembrane</keyword>
<evidence type="ECO:0000313" key="9">
    <source>
        <dbReference type="Proteomes" id="UP000783863"/>
    </source>
</evidence>
<dbReference type="Gene3D" id="1.20.1250.20">
    <property type="entry name" value="MFS general substrate transporter like domains"/>
    <property type="match status" value="1"/>
</dbReference>
<feature type="transmembrane region" description="Helical" evidence="7">
    <location>
        <begin position="266"/>
        <end position="285"/>
    </location>
</feature>
<name>A0A8J8CD82_9EURY</name>
<keyword evidence="9" id="KW-1185">Reference proteome</keyword>
<feature type="transmembrane region" description="Helical" evidence="7">
    <location>
        <begin position="233"/>
        <end position="254"/>
    </location>
</feature>
<feature type="transmembrane region" description="Helical" evidence="7">
    <location>
        <begin position="169"/>
        <end position="195"/>
    </location>
</feature>
<dbReference type="InterPro" id="IPR036259">
    <property type="entry name" value="MFS_trans_sf"/>
</dbReference>
<sequence length="435" mass="45671">MSSDNQQSGDDAHSLWKNREFLRLFFGQFVTNAGDSLYSVAVMWLVFTQTGSNTLTGIASSLLLLPFLLQIVAGPLVDRVSIKPLLVGTQLLQGGLVLVLVAALSTGYANVWVILLLIPPLSLNMLVVAPARTALLPRLVPNSQLSKGNSALTSVTVGLDTLFDALGGIFIAVFGATLLLLLDSVTFAIAGALFFGMHVPGETTTDDDEDDSVVGTYVSELRYGIDYLRGTRFIEIMLTATVFNFAVGITLAILPAVGNHYGGPGVYGLLLGALGMGRLVGSLLASSLKELPYGQLKGASYVLSAGLWLGAVLHPSAIVTIGLFGFAWIAAGVDAVMVETLIQKAVPDDVVGRVSAVEGTVSTGTLPLGSLFGGVMAEQLGPLPTMGLAAFGFGFGGLYFLLRTPLRTLSAVQDADQNTFETTLEEHTEDIVEAS</sequence>
<evidence type="ECO:0000256" key="6">
    <source>
        <dbReference type="ARBA" id="ARBA00023136"/>
    </source>
</evidence>
<proteinExistence type="predicted"/>
<dbReference type="PANTHER" id="PTHR23513:SF6">
    <property type="entry name" value="MAJOR FACILITATOR SUPERFAMILY ASSOCIATED DOMAIN-CONTAINING PROTEIN"/>
    <property type="match status" value="1"/>
</dbReference>
<evidence type="ECO:0000256" key="7">
    <source>
        <dbReference type="SAM" id="Phobius"/>
    </source>
</evidence>
<evidence type="ECO:0000256" key="5">
    <source>
        <dbReference type="ARBA" id="ARBA00022989"/>
    </source>
</evidence>
<evidence type="ECO:0000256" key="1">
    <source>
        <dbReference type="ARBA" id="ARBA00004651"/>
    </source>
</evidence>
<keyword evidence="2" id="KW-0813">Transport</keyword>
<feature type="transmembrane region" description="Helical" evidence="7">
    <location>
        <begin position="58"/>
        <end position="77"/>
    </location>
</feature>
<comment type="caution">
    <text evidence="8">The sequence shown here is derived from an EMBL/GenBank/DDBJ whole genome shotgun (WGS) entry which is preliminary data.</text>
</comment>
<dbReference type="PANTHER" id="PTHR23513">
    <property type="entry name" value="INTEGRAL MEMBRANE EFFLUX PROTEIN-RELATED"/>
    <property type="match status" value="1"/>
</dbReference>
<feature type="transmembrane region" description="Helical" evidence="7">
    <location>
        <begin position="383"/>
        <end position="402"/>
    </location>
</feature>
<dbReference type="InterPro" id="IPR010290">
    <property type="entry name" value="TM_effector"/>
</dbReference>
<feature type="transmembrane region" description="Helical" evidence="7">
    <location>
        <begin position="306"/>
        <end position="331"/>
    </location>
</feature>
<organism evidence="8 9">
    <name type="scientific">Haloarcula salinisoli</name>
    <dbReference type="NCBI Taxonomy" id="2487746"/>
    <lineage>
        <taxon>Archaea</taxon>
        <taxon>Methanobacteriati</taxon>
        <taxon>Methanobacteriota</taxon>
        <taxon>Stenosarchaea group</taxon>
        <taxon>Halobacteria</taxon>
        <taxon>Halobacteriales</taxon>
        <taxon>Haloarculaceae</taxon>
        <taxon>Haloarcula</taxon>
    </lineage>
</organism>
<keyword evidence="6 7" id="KW-0472">Membrane</keyword>
<gene>
    <name evidence="8" type="ORF">EGD98_20560</name>
</gene>
<dbReference type="SUPFAM" id="SSF103473">
    <property type="entry name" value="MFS general substrate transporter"/>
    <property type="match status" value="1"/>
</dbReference>
<feature type="transmembrane region" description="Helical" evidence="7">
    <location>
        <begin position="21"/>
        <end position="46"/>
    </location>
</feature>
<feature type="transmembrane region" description="Helical" evidence="7">
    <location>
        <begin position="97"/>
        <end position="118"/>
    </location>
</feature>
<evidence type="ECO:0000256" key="2">
    <source>
        <dbReference type="ARBA" id="ARBA00022448"/>
    </source>
</evidence>
<comment type="subcellular location">
    <subcellularLocation>
        <location evidence="1">Cell membrane</location>
        <topology evidence="1">Multi-pass membrane protein</topology>
    </subcellularLocation>
</comment>
<keyword evidence="5 7" id="KW-1133">Transmembrane helix</keyword>
<dbReference type="AlphaFoldDB" id="A0A8J8CD82"/>
<evidence type="ECO:0000256" key="3">
    <source>
        <dbReference type="ARBA" id="ARBA00022475"/>
    </source>
</evidence>
<evidence type="ECO:0000313" key="8">
    <source>
        <dbReference type="EMBL" id="MBX0306043.1"/>
    </source>
</evidence>
<dbReference type="EMBL" id="RKLQ01000007">
    <property type="protein sequence ID" value="MBX0306043.1"/>
    <property type="molecule type" value="Genomic_DNA"/>
</dbReference>
<dbReference type="CDD" id="cd06173">
    <property type="entry name" value="MFS_MefA_like"/>
    <property type="match status" value="1"/>
</dbReference>
<dbReference type="RefSeq" id="WP_220590254.1">
    <property type="nucleotide sequence ID" value="NZ_RKLQ01000007.1"/>
</dbReference>
<dbReference type="Pfam" id="PF05977">
    <property type="entry name" value="MFS_3"/>
    <property type="match status" value="1"/>
</dbReference>
<dbReference type="GO" id="GO:0005886">
    <property type="term" value="C:plasma membrane"/>
    <property type="evidence" value="ECO:0007669"/>
    <property type="project" value="UniProtKB-SubCell"/>
</dbReference>
<accession>A0A8J8CD82</accession>